<dbReference type="CDD" id="cd01949">
    <property type="entry name" value="GGDEF"/>
    <property type="match status" value="1"/>
</dbReference>
<dbReference type="EMBL" id="BMIJ01000003">
    <property type="protein sequence ID" value="GGB91369.1"/>
    <property type="molecule type" value="Genomic_DNA"/>
</dbReference>
<evidence type="ECO:0000313" key="6">
    <source>
        <dbReference type="Proteomes" id="UP000629025"/>
    </source>
</evidence>
<dbReference type="SMART" id="SM00448">
    <property type="entry name" value="REC"/>
    <property type="match status" value="1"/>
</dbReference>
<dbReference type="NCBIfam" id="TIGR00254">
    <property type="entry name" value="GGDEF"/>
    <property type="match status" value="1"/>
</dbReference>
<protein>
    <recommendedName>
        <fullName evidence="7">Diguanylate cyclase (GGDEF)-like protein</fullName>
    </recommendedName>
</protein>
<dbReference type="Pfam" id="PF00563">
    <property type="entry name" value="EAL"/>
    <property type="match status" value="1"/>
</dbReference>
<feature type="domain" description="Response regulatory" evidence="2">
    <location>
        <begin position="7"/>
        <end position="124"/>
    </location>
</feature>
<feature type="domain" description="GGDEF" evidence="4">
    <location>
        <begin position="173"/>
        <end position="306"/>
    </location>
</feature>
<feature type="modified residue" description="4-aspartylphosphate" evidence="1">
    <location>
        <position position="59"/>
    </location>
</feature>
<evidence type="ECO:0000259" key="2">
    <source>
        <dbReference type="PROSITE" id="PS50110"/>
    </source>
</evidence>
<dbReference type="Pfam" id="PF00990">
    <property type="entry name" value="GGDEF"/>
    <property type="match status" value="1"/>
</dbReference>
<dbReference type="InterPro" id="IPR011006">
    <property type="entry name" value="CheY-like_superfamily"/>
</dbReference>
<dbReference type="CDD" id="cd00156">
    <property type="entry name" value="REC"/>
    <property type="match status" value="1"/>
</dbReference>
<dbReference type="PROSITE" id="PS50110">
    <property type="entry name" value="RESPONSE_REGULATORY"/>
    <property type="match status" value="1"/>
</dbReference>
<dbReference type="Pfam" id="PF00072">
    <property type="entry name" value="Response_reg"/>
    <property type="match status" value="1"/>
</dbReference>
<dbReference type="InterPro" id="IPR050706">
    <property type="entry name" value="Cyclic-di-GMP_PDE-like"/>
</dbReference>
<dbReference type="InterPro" id="IPR001789">
    <property type="entry name" value="Sig_transdc_resp-reg_receiver"/>
</dbReference>
<evidence type="ECO:0008006" key="7">
    <source>
        <dbReference type="Google" id="ProtNLM"/>
    </source>
</evidence>
<dbReference type="Gene3D" id="3.30.70.270">
    <property type="match status" value="1"/>
</dbReference>
<keyword evidence="1" id="KW-0597">Phosphoprotein</keyword>
<dbReference type="SMART" id="SM00267">
    <property type="entry name" value="GGDEF"/>
    <property type="match status" value="1"/>
</dbReference>
<dbReference type="InterPro" id="IPR000160">
    <property type="entry name" value="GGDEF_dom"/>
</dbReference>
<dbReference type="InterPro" id="IPR043128">
    <property type="entry name" value="Rev_trsase/Diguanyl_cyclase"/>
</dbReference>
<keyword evidence="6" id="KW-1185">Reference proteome</keyword>
<evidence type="ECO:0000313" key="5">
    <source>
        <dbReference type="EMBL" id="GGB91369.1"/>
    </source>
</evidence>
<reference evidence="6" key="1">
    <citation type="journal article" date="2019" name="Int. J. Syst. Evol. Microbiol.">
        <title>The Global Catalogue of Microorganisms (GCM) 10K type strain sequencing project: providing services to taxonomists for standard genome sequencing and annotation.</title>
        <authorList>
            <consortium name="The Broad Institute Genomics Platform"/>
            <consortium name="The Broad Institute Genome Sequencing Center for Infectious Disease"/>
            <person name="Wu L."/>
            <person name="Ma J."/>
        </authorList>
    </citation>
    <scope>NUCLEOTIDE SEQUENCE [LARGE SCALE GENOMIC DNA]</scope>
    <source>
        <strain evidence="6">CGMCC 1.15341</strain>
    </source>
</reference>
<evidence type="ECO:0000256" key="1">
    <source>
        <dbReference type="PROSITE-ProRule" id="PRU00169"/>
    </source>
</evidence>
<dbReference type="CDD" id="cd01948">
    <property type="entry name" value="EAL"/>
    <property type="match status" value="1"/>
</dbReference>
<dbReference type="PANTHER" id="PTHR33121:SF70">
    <property type="entry name" value="SIGNALING PROTEIN YKOW"/>
    <property type="match status" value="1"/>
</dbReference>
<comment type="caution">
    <text evidence="5">The sequence shown here is derived from an EMBL/GenBank/DDBJ whole genome shotgun (WGS) entry which is preliminary data.</text>
</comment>
<dbReference type="InterPro" id="IPR035919">
    <property type="entry name" value="EAL_sf"/>
</dbReference>
<evidence type="ECO:0000259" key="4">
    <source>
        <dbReference type="PROSITE" id="PS50887"/>
    </source>
</evidence>
<dbReference type="SUPFAM" id="SSF52172">
    <property type="entry name" value="CheY-like"/>
    <property type="match status" value="1"/>
</dbReference>
<sequence>MDTQPLRALIIEDEPDDAALLLRELRKCGYDVDAVKVDTAEALERALLGSQNWQIVFSDYTMPSFNGMAALDLVRRYDKDVPFIFVSGTIGEELAVSAVRSGAQDYILKDNLKRLSAAVPRELREAEVHRKRREAEQHIQYLANYDQLTNLPNRNLYQDRLQQSLIEAEHNGGLIGLLLIRLDRAYELSSSLGPKGSDRLIKAFAARVGQSVQSHDFVARLDSDQFAAIVTGYSDNDELLAACMRLYQTLSQPLDISGYSLRINPSIGISLFPDDADKPDGLHGNAALAMQKVIRHGGSNHRFYSPELRQLRDERLTLEHELSTAAINKGFILHYQPQVELSSGRMVAVEALLRWNHPERGSIRPDLFIPIAEETGHILSIGQWVLKQACSAAKEWASRYGETAPRVAVNFSAFQFRQPDLAESVQNLLEHLQLPPQQLEIEITETALMQDPDTTQRILKRLRDLGVSISLDDFGTGYSSLSYLKRFPVNMLKIDQSFIRDIPDDRDSIEITRAIIAMTARLNINVIAEGVETKQQAEFLGNEGCNLVQGYLFSRPLPGDDLGKLLATPSPFTQI</sequence>
<dbReference type="RefSeq" id="WP_188747240.1">
    <property type="nucleotide sequence ID" value="NZ_BMIJ01000003.1"/>
</dbReference>
<dbReference type="PROSITE" id="PS50887">
    <property type="entry name" value="GGDEF"/>
    <property type="match status" value="1"/>
</dbReference>
<dbReference type="Gene3D" id="3.40.50.2300">
    <property type="match status" value="1"/>
</dbReference>
<feature type="domain" description="EAL" evidence="3">
    <location>
        <begin position="315"/>
        <end position="570"/>
    </location>
</feature>
<dbReference type="InterPro" id="IPR001633">
    <property type="entry name" value="EAL_dom"/>
</dbReference>
<organism evidence="5 6">
    <name type="scientific">Marinobacterium zhoushanense</name>
    <dbReference type="NCBI Taxonomy" id="1679163"/>
    <lineage>
        <taxon>Bacteria</taxon>
        <taxon>Pseudomonadati</taxon>
        <taxon>Pseudomonadota</taxon>
        <taxon>Gammaproteobacteria</taxon>
        <taxon>Oceanospirillales</taxon>
        <taxon>Oceanospirillaceae</taxon>
        <taxon>Marinobacterium</taxon>
    </lineage>
</organism>
<dbReference type="Gene3D" id="3.20.20.450">
    <property type="entry name" value="EAL domain"/>
    <property type="match status" value="1"/>
</dbReference>
<dbReference type="InterPro" id="IPR029787">
    <property type="entry name" value="Nucleotide_cyclase"/>
</dbReference>
<accession>A0ABQ1K7Z8</accession>
<dbReference type="SMART" id="SM00052">
    <property type="entry name" value="EAL"/>
    <property type="match status" value="1"/>
</dbReference>
<name>A0ABQ1K7Z8_9GAMM</name>
<dbReference type="PROSITE" id="PS50883">
    <property type="entry name" value="EAL"/>
    <property type="match status" value="1"/>
</dbReference>
<proteinExistence type="predicted"/>
<dbReference type="SUPFAM" id="SSF141868">
    <property type="entry name" value="EAL domain-like"/>
    <property type="match status" value="1"/>
</dbReference>
<dbReference type="SUPFAM" id="SSF55073">
    <property type="entry name" value="Nucleotide cyclase"/>
    <property type="match status" value="1"/>
</dbReference>
<evidence type="ECO:0000259" key="3">
    <source>
        <dbReference type="PROSITE" id="PS50883"/>
    </source>
</evidence>
<dbReference type="Proteomes" id="UP000629025">
    <property type="component" value="Unassembled WGS sequence"/>
</dbReference>
<gene>
    <name evidence="5" type="ORF">GCM10011352_16770</name>
</gene>
<dbReference type="PANTHER" id="PTHR33121">
    <property type="entry name" value="CYCLIC DI-GMP PHOSPHODIESTERASE PDEF"/>
    <property type="match status" value="1"/>
</dbReference>